<evidence type="ECO:0000259" key="4">
    <source>
        <dbReference type="Pfam" id="PF03178"/>
    </source>
</evidence>
<evidence type="ECO:0000259" key="6">
    <source>
        <dbReference type="Pfam" id="PF23726"/>
    </source>
</evidence>
<evidence type="ECO:0000256" key="1">
    <source>
        <dbReference type="ARBA" id="ARBA00004123"/>
    </source>
</evidence>
<proteinExistence type="predicted"/>
<evidence type="ECO:0000313" key="7">
    <source>
        <dbReference type="EMBL" id="KAF4305474.1"/>
    </source>
</evidence>
<feature type="compositionally biased region" description="Low complexity" evidence="3">
    <location>
        <begin position="1199"/>
        <end position="1220"/>
    </location>
</feature>
<dbReference type="Pfam" id="PF23726">
    <property type="entry name" value="Beta-prop_RSE1_2nd"/>
    <property type="match status" value="1"/>
</dbReference>
<evidence type="ECO:0000256" key="3">
    <source>
        <dbReference type="SAM" id="MobiDB-lite"/>
    </source>
</evidence>
<dbReference type="Gene3D" id="2.130.10.10">
    <property type="entry name" value="YVTN repeat-like/Quinoprotein amine dehydrogenase"/>
    <property type="match status" value="3"/>
</dbReference>
<dbReference type="PANTHER" id="PTHR10644">
    <property type="entry name" value="DNA REPAIR/RNA PROCESSING CPSF FAMILY"/>
    <property type="match status" value="1"/>
</dbReference>
<dbReference type="InterPro" id="IPR050358">
    <property type="entry name" value="RSE1/DDB1/CFT1"/>
</dbReference>
<evidence type="ECO:0000256" key="2">
    <source>
        <dbReference type="ARBA" id="ARBA00023242"/>
    </source>
</evidence>
<feature type="domain" description="RSE1/DDB1/CPSF1 C-terminal" evidence="4">
    <location>
        <begin position="894"/>
        <end position="1055"/>
    </location>
</feature>
<feature type="domain" description="RSE1/DDB1/CPSF1 second beta-propeller" evidence="6">
    <location>
        <begin position="538"/>
        <end position="817"/>
    </location>
</feature>
<dbReference type="Proteomes" id="UP000572817">
    <property type="component" value="Unassembled WGS sequence"/>
</dbReference>
<comment type="caution">
    <text evidence="7">The sequence shown here is derived from an EMBL/GenBank/DDBJ whole genome shotgun (WGS) entry which is preliminary data.</text>
</comment>
<dbReference type="InterPro" id="IPR004871">
    <property type="entry name" value="RSE1/DDB1/CPSF1_C"/>
</dbReference>
<dbReference type="Pfam" id="PF03178">
    <property type="entry name" value="CPSF_A"/>
    <property type="match status" value="1"/>
</dbReference>
<gene>
    <name evidence="7" type="ORF">GTA08_BOTSDO06136</name>
</gene>
<keyword evidence="2" id="KW-0539">Nucleus</keyword>
<dbReference type="OrthoDB" id="20774at2759"/>
<sequence>MALQTGVFENGQWVTRRVSIQDILQQNSQRESHVQQTPFRPPMEQPVVGLLSRSVLQSPVVNWIIPARVRNREKNDVVFIGEDFIQLKEILPNAHLEHVSTKADFGSRIRAARVFGEPRKFIHPPMTEKAQIPMEMDWNEAVPPQLLVLTLESQELLFLFARPQKDGTVEWKESCIPLSPDASLLEQPGKHLAVDPRSRALAVGASESSIFIYAAKPMPDLRNNFDHDTHNWTPLKSERPVAIPGTILKMEFLYPEPDDERHVILLVIYSRDGKTRMSCYEWDHRQGLSHIRPVVEGFPLHHNQRNPQLLIPLQHGPSFILAGHVEIYLHQEIMTGNPKRSSVSLSKEEGPRYPGNSRRFPTWTSWARTGRNWIWNNKQEENFYLVREDGVVHYMQVNSRSGALTSKAGHFMCNVASAFASLDVGYYLDTPDVLVTAGDMSPGEIVKIGQWRDEIQFNDRKGSQRTRAQIMEPDFINAIQNWSPTLDLILADGSFSSNPISGGRRRILATSGRTPHGAVTEIRAGLNAKLGLTFEEDDLAGVTGFWSFPDSSENGVYFLLSFPSSSILLHIAGDASGVDTEFDEENSGVDFDNETLTSDTLQHGLAVQITPRALIVLDVFTPDSALPRKGSWPLPSEGNNSVGVFQSMRIEPRGDEVKFTSTATVALSADPTCVQILEYDTIGVLLVATTDGLIRLYKIQENGGIGHLLEQHQIWQDDSTQETLNACQSAVLLHNSPSNAAEADIAIVCGLRSGDLYVIELHARTIMQKFDEEDSTSPRQPAKSTAIIANRRITLGHTPTSVMRDSEGDGSLAFATCGAEFYRLDYSNGRAIGLDVTNIWFTDRNRPNLQQSPVSAVCRIPRESYLIRDLGGALVCISGISFFVAQLEDERHMPVAEYKLPPTARVNALSTWVLENSNGKQYPQIVVGTVEGNGRKGGVLCIRETKKEGKSKLEIAKEISYKQQVTAVASYGPSNFLVVCYGRKLVVYQYFGETKRIQQVGEHDLPSPGLYITTEAPFIYVSTACDSLVILKADHDRSENSMAFELLFSDRQARDTSFHLPLNPLYLAASCASAAASSGQRSSTTRNNAQGPSTAAGVLVNDIIGAASDGTLFGFSLVDERAWRLLRFLQNLCNVLDREKRAERPGGMLVPLVNLGMSHRLIAGPVRLLDDEEAELAAAENMDVDSEYGGGEMELDNRSPTPAGSSTSSSSFASAYPQASVHQRAGQNGTALHAQGSRLHTQDRSAEALLRALDPDKDTAGLKRRTAYHVDGDALTRFLGREGRAVVVGDAGDCLPGWAEWRGAGYSAEIRGVCGGCAGGEGRG</sequence>
<reference evidence="7" key="1">
    <citation type="submission" date="2020-04" db="EMBL/GenBank/DDBJ databases">
        <title>Genome Assembly and Annotation of Botryosphaeria dothidea sdau 11-99, a Latent Pathogen of Apple Fruit Ring Rot in China.</title>
        <authorList>
            <person name="Yu C."/>
            <person name="Diao Y."/>
            <person name="Lu Q."/>
            <person name="Zhao J."/>
            <person name="Cui S."/>
            <person name="Peng C."/>
            <person name="He B."/>
            <person name="Liu H."/>
        </authorList>
    </citation>
    <scope>NUCLEOTIDE SEQUENCE [LARGE SCALE GENOMIC DNA]</scope>
    <source>
        <strain evidence="7">Sdau11-99</strain>
    </source>
</reference>
<comment type="subcellular location">
    <subcellularLocation>
        <location evidence="1">Nucleus</location>
    </subcellularLocation>
</comment>
<feature type="region of interest" description="Disordered" evidence="3">
    <location>
        <begin position="1183"/>
        <end position="1228"/>
    </location>
</feature>
<dbReference type="GO" id="GO:0005634">
    <property type="term" value="C:nucleus"/>
    <property type="evidence" value="ECO:0007669"/>
    <property type="project" value="UniProtKB-SubCell"/>
</dbReference>
<dbReference type="Pfam" id="PF10433">
    <property type="entry name" value="Beta-prop_RSE1_1st"/>
    <property type="match status" value="1"/>
</dbReference>
<organism evidence="7 8">
    <name type="scientific">Botryosphaeria dothidea</name>
    <dbReference type="NCBI Taxonomy" id="55169"/>
    <lineage>
        <taxon>Eukaryota</taxon>
        <taxon>Fungi</taxon>
        <taxon>Dikarya</taxon>
        <taxon>Ascomycota</taxon>
        <taxon>Pezizomycotina</taxon>
        <taxon>Dothideomycetes</taxon>
        <taxon>Dothideomycetes incertae sedis</taxon>
        <taxon>Botryosphaeriales</taxon>
        <taxon>Botryosphaeriaceae</taxon>
        <taxon>Botryosphaeria</taxon>
    </lineage>
</organism>
<keyword evidence="8" id="KW-1185">Reference proteome</keyword>
<accession>A0A8H4IR45</accession>
<dbReference type="GO" id="GO:0003676">
    <property type="term" value="F:nucleic acid binding"/>
    <property type="evidence" value="ECO:0007669"/>
    <property type="project" value="InterPro"/>
</dbReference>
<evidence type="ECO:0000313" key="8">
    <source>
        <dbReference type="Proteomes" id="UP000572817"/>
    </source>
</evidence>
<dbReference type="InterPro" id="IPR058543">
    <property type="entry name" value="Beta-prop_RSE1/DDB1/CPSF1_2nd"/>
</dbReference>
<dbReference type="InterPro" id="IPR018846">
    <property type="entry name" value="Beta-prop_RSE1/DDB1/CPSF1_1st"/>
</dbReference>
<protein>
    <submittedName>
        <fullName evidence="7">Cleavage/polyadenylation specificity factor A subunit</fullName>
    </submittedName>
</protein>
<dbReference type="InterPro" id="IPR015943">
    <property type="entry name" value="WD40/YVTN_repeat-like_dom_sf"/>
</dbReference>
<name>A0A8H4IR45_9PEZI</name>
<dbReference type="EMBL" id="WWBZ02000040">
    <property type="protein sequence ID" value="KAF4305474.1"/>
    <property type="molecule type" value="Genomic_DNA"/>
</dbReference>
<feature type="domain" description="RSE1/DDB1/CPSF1 first beta-propeller" evidence="5">
    <location>
        <begin position="60"/>
        <end position="456"/>
    </location>
</feature>
<evidence type="ECO:0000259" key="5">
    <source>
        <dbReference type="Pfam" id="PF10433"/>
    </source>
</evidence>